<organism evidence="2">
    <name type="scientific">viral metagenome</name>
    <dbReference type="NCBI Taxonomy" id="1070528"/>
    <lineage>
        <taxon>unclassified sequences</taxon>
        <taxon>metagenomes</taxon>
        <taxon>organismal metagenomes</taxon>
    </lineage>
</organism>
<reference evidence="2" key="1">
    <citation type="submission" date="2020-03" db="EMBL/GenBank/DDBJ databases">
        <title>The deep terrestrial virosphere.</title>
        <authorList>
            <person name="Holmfeldt K."/>
            <person name="Nilsson E."/>
            <person name="Simone D."/>
            <person name="Lopez-Fernandez M."/>
            <person name="Wu X."/>
            <person name="de Brujin I."/>
            <person name="Lundin D."/>
            <person name="Andersson A."/>
            <person name="Bertilsson S."/>
            <person name="Dopson M."/>
        </authorList>
    </citation>
    <scope>NUCLEOTIDE SEQUENCE</scope>
    <source>
        <strain evidence="1">MM415A01483</strain>
        <strain evidence="2">MM415B03682</strain>
    </source>
</reference>
<protein>
    <submittedName>
        <fullName evidence="2">Uncharacterized protein</fullName>
    </submittedName>
</protein>
<name>A0A6M3LKH3_9ZZZZ</name>
<gene>
    <name evidence="1" type="ORF">MM415A01483_0010</name>
    <name evidence="2" type="ORF">MM415B03682_0010</name>
</gene>
<dbReference type="EMBL" id="MT142232">
    <property type="protein sequence ID" value="QJA76572.1"/>
    <property type="molecule type" value="Genomic_DNA"/>
</dbReference>
<proteinExistence type="predicted"/>
<dbReference type="EMBL" id="MT143279">
    <property type="protein sequence ID" value="QJA95023.1"/>
    <property type="molecule type" value="Genomic_DNA"/>
</dbReference>
<evidence type="ECO:0000313" key="2">
    <source>
        <dbReference type="EMBL" id="QJA95023.1"/>
    </source>
</evidence>
<evidence type="ECO:0000313" key="1">
    <source>
        <dbReference type="EMBL" id="QJA76572.1"/>
    </source>
</evidence>
<dbReference type="AlphaFoldDB" id="A0A6M3LKH3"/>
<sequence length="134" mass="16046">MVNFEYPKTHEQWWESLDENWNNIKHLIGVYFPIKDKPLPGEEMRITAPMAERLRRNVIYEITNNKEKEADLDLRIRLEAWRNTKDRRMLGILEKTWWGIPESIEVRRIPGFYILCDLCSEGPHCLFDEEGNNA</sequence>
<accession>A0A6M3LKH3</accession>